<dbReference type="FunFam" id="2.10.70.80:FF:000001">
    <property type="entry name" value="Sortilin-related VPS10 domain-containing receptor 1"/>
    <property type="match status" value="1"/>
</dbReference>
<sequence length="736" mass="83355">MDFGRRWNLMHERITPNRFYWSVTGLDKEPDLVHMEARSADGQAHYITCRIQECSETTRGVPFPRSIDTNSLVVQDEYVFIQVSGIKGLFLANKKVDEQIKTFITYNKGRDWRLLQAPDTDLRGNPITCLLPFCSLHFNLQMSENPYNSGSISSKVTAPWLIVASGNIGSELSPTDTNMFISSDGGNTWKHIFEEEYNIWYLDWGGALVAMKHTTLPIRHLWLSFDEGRSWTKYAFTSVPLFVDGALVEPGLDNHIMTVFGHFSLRSEWQLVKVDYKTLFGRKCNENDFENWHLHNQRDFCVMGERKTYRKRRPGSQCLLEKDYMRTITEPCLCSHWDFECDYGYERHGKNQCSPTFWFNPTSVSGDCSQGQSYLKSSGYRRIVSNNCTDGLQDQYSAKPQQCLGKAPQGLHLSTADGKLGVQQGQNVTFLVHLEEGDLQRINIQLDFGDGSAVSYSNFSKIEDGIRHVYKNTGIYQVTAYAENSIGIDSSIIYLHVMCLVEHVHLRVPFVAIKNKEANASAIVWPSHSGTLTHFWWIGNSTKPWKLITVTNIPEEHILVAMFPGVPTSAELFVLPHKNASERRKVSKADLEQIVETILSALNQNLVVFELKPGVQVFVYVTQLTLAPLVDSGSSHSSSAMLMLLSVVFLGLAVFLIYKFKRKIPWINIYAQVQHDKEQEMIGSVSQNDTTPKISLGNFPDSEELTDKELDTRVIGTISTIANSESTKEIPNCTSV</sequence>
<dbReference type="SUPFAM" id="SSF49299">
    <property type="entry name" value="PKD domain"/>
    <property type="match status" value="1"/>
</dbReference>
<evidence type="ECO:0000256" key="2">
    <source>
        <dbReference type="ARBA" id="ARBA00010818"/>
    </source>
</evidence>
<evidence type="ECO:0000256" key="5">
    <source>
        <dbReference type="ARBA" id="ARBA00022737"/>
    </source>
</evidence>
<dbReference type="Proteomes" id="UP000694892">
    <property type="component" value="Chromosome 7S"/>
</dbReference>
<evidence type="ECO:0000256" key="4">
    <source>
        <dbReference type="ARBA" id="ARBA00022729"/>
    </source>
</evidence>
<evidence type="ECO:0000313" key="11">
    <source>
        <dbReference type="EMBL" id="OCT69686.1"/>
    </source>
</evidence>
<dbReference type="InterPro" id="IPR013783">
    <property type="entry name" value="Ig-like_fold"/>
</dbReference>
<dbReference type="Pfam" id="PF00801">
    <property type="entry name" value="PKD"/>
    <property type="match status" value="1"/>
</dbReference>
<dbReference type="AlphaFoldDB" id="A0A974CAW1"/>
<keyword evidence="7 9" id="KW-0472">Membrane</keyword>
<dbReference type="PROSITE" id="PS50093">
    <property type="entry name" value="PKD"/>
    <property type="match status" value="1"/>
</dbReference>
<dbReference type="GO" id="GO:0016020">
    <property type="term" value="C:membrane"/>
    <property type="evidence" value="ECO:0007669"/>
    <property type="project" value="UniProtKB-SubCell"/>
</dbReference>
<feature type="transmembrane region" description="Helical" evidence="9">
    <location>
        <begin position="640"/>
        <end position="658"/>
    </location>
</feature>
<dbReference type="InterPro" id="IPR031778">
    <property type="entry name" value="Sortilin_N"/>
</dbReference>
<keyword evidence="6 9" id="KW-1133">Transmembrane helix</keyword>
<comment type="subcellular location">
    <subcellularLocation>
        <location evidence="1">Membrane</location>
        <topology evidence="1">Single-pass type I membrane protein</topology>
    </subcellularLocation>
</comment>
<evidence type="ECO:0000256" key="6">
    <source>
        <dbReference type="ARBA" id="ARBA00022989"/>
    </source>
</evidence>
<dbReference type="OMA" id="XNIGPEL"/>
<gene>
    <name evidence="11" type="ORF">XELAEV_18036610mg</name>
</gene>
<dbReference type="Gene3D" id="3.30.60.270">
    <property type="match status" value="1"/>
</dbReference>
<name>A0A974CAW1_XENLA</name>
<dbReference type="CDD" id="cd00146">
    <property type="entry name" value="PKD"/>
    <property type="match status" value="1"/>
</dbReference>
<dbReference type="EMBL" id="CM004479">
    <property type="protein sequence ID" value="OCT69686.1"/>
    <property type="molecule type" value="Genomic_DNA"/>
</dbReference>
<keyword evidence="5" id="KW-0677">Repeat</keyword>
<dbReference type="Pfam" id="PF15901">
    <property type="entry name" value="Sortilin_C"/>
    <property type="match status" value="1"/>
</dbReference>
<evidence type="ECO:0000256" key="8">
    <source>
        <dbReference type="ARBA" id="ARBA00023180"/>
    </source>
</evidence>
<dbReference type="PANTHER" id="PTHR12106:SF10">
    <property type="entry name" value="VPS10 DOMAIN-CONTAINING RECEPTOR SORCS3"/>
    <property type="match status" value="1"/>
</dbReference>
<feature type="domain" description="PKD" evidence="10">
    <location>
        <begin position="447"/>
        <end position="487"/>
    </location>
</feature>
<keyword evidence="3 9" id="KW-0812">Transmembrane</keyword>
<protein>
    <recommendedName>
        <fullName evidence="10">PKD domain-containing protein</fullName>
    </recommendedName>
</protein>
<dbReference type="InterPro" id="IPR000601">
    <property type="entry name" value="PKD_dom"/>
</dbReference>
<keyword evidence="8" id="KW-0325">Glycoprotein</keyword>
<reference evidence="12" key="1">
    <citation type="journal article" date="2016" name="Nature">
        <title>Genome evolution in the allotetraploid frog Xenopus laevis.</title>
        <authorList>
            <person name="Session A.M."/>
            <person name="Uno Y."/>
            <person name="Kwon T."/>
            <person name="Chapman J.A."/>
            <person name="Toyoda A."/>
            <person name="Takahashi S."/>
            <person name="Fukui A."/>
            <person name="Hikosaka A."/>
            <person name="Suzuki A."/>
            <person name="Kondo M."/>
            <person name="van Heeringen S.J."/>
            <person name="Quigley I."/>
            <person name="Heinz S."/>
            <person name="Ogino H."/>
            <person name="Ochi H."/>
            <person name="Hellsten U."/>
            <person name="Lyons J.B."/>
            <person name="Simakov O."/>
            <person name="Putnam N."/>
            <person name="Stites J."/>
            <person name="Kuroki Y."/>
            <person name="Tanaka T."/>
            <person name="Michiue T."/>
            <person name="Watanabe M."/>
            <person name="Bogdanovic O."/>
            <person name="Lister R."/>
            <person name="Georgiou G."/>
            <person name="Paranjpe S.S."/>
            <person name="van Kruijsbergen I."/>
            <person name="Shu S."/>
            <person name="Carlson J."/>
            <person name="Kinoshita T."/>
            <person name="Ohta Y."/>
            <person name="Mawaribuchi S."/>
            <person name="Jenkins J."/>
            <person name="Grimwood J."/>
            <person name="Schmutz J."/>
            <person name="Mitros T."/>
            <person name="Mozaffari S.V."/>
            <person name="Suzuki Y."/>
            <person name="Haramoto Y."/>
            <person name="Yamamoto T.S."/>
            <person name="Takagi C."/>
            <person name="Heald R."/>
            <person name="Miller K."/>
            <person name="Haudenschild C."/>
            <person name="Kitzman J."/>
            <person name="Nakayama T."/>
            <person name="Izutsu Y."/>
            <person name="Robert J."/>
            <person name="Fortriede J."/>
            <person name="Burns K."/>
            <person name="Lotay V."/>
            <person name="Karimi K."/>
            <person name="Yasuoka Y."/>
            <person name="Dichmann D.S."/>
            <person name="Flajnik M.F."/>
            <person name="Houston D.W."/>
            <person name="Shendure J."/>
            <person name="DuPasquier L."/>
            <person name="Vize P.D."/>
            <person name="Zorn A.M."/>
            <person name="Ito M."/>
            <person name="Marcotte E.M."/>
            <person name="Wallingford J.B."/>
            <person name="Ito Y."/>
            <person name="Asashima M."/>
            <person name="Ueno N."/>
            <person name="Matsuda Y."/>
            <person name="Veenstra G.J."/>
            <person name="Fujiyama A."/>
            <person name="Harland R.M."/>
            <person name="Taira M."/>
            <person name="Rokhsar D.S."/>
        </authorList>
    </citation>
    <scope>NUCLEOTIDE SEQUENCE [LARGE SCALE GENOMIC DNA]</scope>
    <source>
        <strain evidence="12">J</strain>
    </source>
</reference>
<dbReference type="Gene3D" id="2.60.40.10">
    <property type="entry name" value="Immunoglobulins"/>
    <property type="match status" value="1"/>
</dbReference>
<accession>A0A974CAW1</accession>
<dbReference type="FunFam" id="3.30.60.270:FF:000001">
    <property type="entry name" value="Sortilin related VPS10 domain containing receptor 1"/>
    <property type="match status" value="1"/>
</dbReference>
<dbReference type="InterPro" id="IPR035986">
    <property type="entry name" value="PKD_dom_sf"/>
</dbReference>
<dbReference type="InterPro" id="IPR031777">
    <property type="entry name" value="Sortilin_C"/>
</dbReference>
<keyword evidence="4" id="KW-0732">Signal</keyword>
<evidence type="ECO:0000259" key="10">
    <source>
        <dbReference type="PROSITE" id="PS50093"/>
    </source>
</evidence>
<evidence type="ECO:0000256" key="7">
    <source>
        <dbReference type="ARBA" id="ARBA00023136"/>
    </source>
</evidence>
<evidence type="ECO:0000256" key="1">
    <source>
        <dbReference type="ARBA" id="ARBA00004479"/>
    </source>
</evidence>
<dbReference type="InterPro" id="IPR006581">
    <property type="entry name" value="VPS10"/>
</dbReference>
<dbReference type="SMART" id="SM00602">
    <property type="entry name" value="VPS10"/>
    <property type="match status" value="1"/>
</dbReference>
<comment type="similarity">
    <text evidence="2">Belongs to the VPS10-related sortilin family. SORCS subfamily.</text>
</comment>
<evidence type="ECO:0000256" key="9">
    <source>
        <dbReference type="SAM" id="Phobius"/>
    </source>
</evidence>
<evidence type="ECO:0000313" key="12">
    <source>
        <dbReference type="Proteomes" id="UP000694892"/>
    </source>
</evidence>
<organism evidence="11 12">
    <name type="scientific">Xenopus laevis</name>
    <name type="common">African clawed frog</name>
    <dbReference type="NCBI Taxonomy" id="8355"/>
    <lineage>
        <taxon>Eukaryota</taxon>
        <taxon>Metazoa</taxon>
        <taxon>Chordata</taxon>
        <taxon>Craniata</taxon>
        <taxon>Vertebrata</taxon>
        <taxon>Euteleostomi</taxon>
        <taxon>Amphibia</taxon>
        <taxon>Batrachia</taxon>
        <taxon>Anura</taxon>
        <taxon>Pipoidea</taxon>
        <taxon>Pipidae</taxon>
        <taxon>Xenopodinae</taxon>
        <taxon>Xenopus</taxon>
        <taxon>Xenopus</taxon>
    </lineage>
</organism>
<dbReference type="SUPFAM" id="SSF110296">
    <property type="entry name" value="Oligoxyloglucan reducing end-specific cellobiohydrolase"/>
    <property type="match status" value="1"/>
</dbReference>
<proteinExistence type="inferred from homology"/>
<dbReference type="FunFam" id="2.60.40.10:FF:000083">
    <property type="entry name" value="Sortilin-related VPS10 domain containing receptor 2"/>
    <property type="match status" value="1"/>
</dbReference>
<dbReference type="Pfam" id="PF15902">
    <property type="entry name" value="Sortilin-Vps10"/>
    <property type="match status" value="1"/>
</dbReference>
<dbReference type="PANTHER" id="PTHR12106">
    <property type="entry name" value="SORTILIN RELATED"/>
    <property type="match status" value="1"/>
</dbReference>
<dbReference type="Gene3D" id="2.10.70.80">
    <property type="match status" value="1"/>
</dbReference>
<dbReference type="InterPro" id="IPR050310">
    <property type="entry name" value="VPS10-sortilin"/>
</dbReference>
<evidence type="ECO:0000256" key="3">
    <source>
        <dbReference type="ARBA" id="ARBA00022692"/>
    </source>
</evidence>